<feature type="transmembrane region" description="Helical" evidence="1">
    <location>
        <begin position="6"/>
        <end position="26"/>
    </location>
</feature>
<keyword evidence="1" id="KW-0472">Membrane</keyword>
<proteinExistence type="predicted"/>
<protein>
    <recommendedName>
        <fullName evidence="2">Ice-binding protein C-terminal domain-containing protein</fullName>
    </recommendedName>
</protein>
<dbReference type="EMBL" id="QFXC01000011">
    <property type="protein sequence ID" value="RDH83138.1"/>
    <property type="molecule type" value="Genomic_DNA"/>
</dbReference>
<sequence length="34" mass="3568">MVVSLVVPVPAAVLLFGSGLIGLIGLTKRKRIHL</sequence>
<dbReference type="NCBIfam" id="TIGR02595">
    <property type="entry name" value="PEP_CTERM"/>
    <property type="match status" value="1"/>
</dbReference>
<dbReference type="AlphaFoldDB" id="A0A370DE10"/>
<dbReference type="Proteomes" id="UP000254266">
    <property type="component" value="Unassembled WGS sequence"/>
</dbReference>
<name>A0A370DE10_9GAMM</name>
<evidence type="ECO:0000259" key="2">
    <source>
        <dbReference type="Pfam" id="PF07589"/>
    </source>
</evidence>
<feature type="domain" description="Ice-binding protein C-terminal" evidence="2">
    <location>
        <begin position="7"/>
        <end position="29"/>
    </location>
</feature>
<evidence type="ECO:0000256" key="1">
    <source>
        <dbReference type="SAM" id="Phobius"/>
    </source>
</evidence>
<organism evidence="3 4">
    <name type="scientific">endosymbiont of Galathealinum brachiosum</name>
    <dbReference type="NCBI Taxonomy" id="2200906"/>
    <lineage>
        <taxon>Bacteria</taxon>
        <taxon>Pseudomonadati</taxon>
        <taxon>Pseudomonadota</taxon>
        <taxon>Gammaproteobacteria</taxon>
        <taxon>sulfur-oxidizing symbionts</taxon>
    </lineage>
</organism>
<dbReference type="InterPro" id="IPR013424">
    <property type="entry name" value="Ice-binding_C"/>
</dbReference>
<reference evidence="3 4" key="1">
    <citation type="journal article" date="2018" name="ISME J.">
        <title>Endosymbiont genomes yield clues of tubeworm success.</title>
        <authorList>
            <person name="Li Y."/>
            <person name="Liles M.R."/>
            <person name="Halanych K.M."/>
        </authorList>
    </citation>
    <scope>NUCLEOTIDE SEQUENCE [LARGE SCALE GENOMIC DNA]</scope>
    <source>
        <strain evidence="3">A1464</strain>
    </source>
</reference>
<keyword evidence="1" id="KW-0812">Transmembrane</keyword>
<comment type="caution">
    <text evidence="3">The sequence shown here is derived from an EMBL/GenBank/DDBJ whole genome shotgun (WGS) entry which is preliminary data.</text>
</comment>
<keyword evidence="4" id="KW-1185">Reference proteome</keyword>
<evidence type="ECO:0000313" key="4">
    <source>
        <dbReference type="Proteomes" id="UP000254266"/>
    </source>
</evidence>
<evidence type="ECO:0000313" key="3">
    <source>
        <dbReference type="EMBL" id="RDH83138.1"/>
    </source>
</evidence>
<dbReference type="Pfam" id="PF07589">
    <property type="entry name" value="PEP-CTERM"/>
    <property type="match status" value="1"/>
</dbReference>
<gene>
    <name evidence="3" type="ORF">DIZ80_09285</name>
</gene>
<keyword evidence="1" id="KW-1133">Transmembrane helix</keyword>
<accession>A0A370DE10</accession>